<sequence>MGFDHRKLILQTNFSEEDFCPNQCKQPPTHGGFCFLPCFKTCRDVCKNIIVFGGRELRPPLFPDPTLLPPSPPSPDPTLPPPSPPLPPLTDYYQPPSEQKHILETSMKITGCMIGVALLVAIVFSIVRFYWRRSNSRRRRSSSLPILFDAQQDFLDEDHGPVLDHPIWYIYTVGLPQSVIDSITVCKYKKDEGLIEGTDCSVCLSEFEEDESLRLLPKCSHAFHIPCIDTWLRSHKNCPLCRAPIVCDIARAQESVPEPISRDSGSRESIEVENLENNGGVGSLGSGTGEVGITDDENVFAIPTEGRTAENSGKVLPSSTVAAGSRDPRALSDLTDNRRVTEEDIQPIRRSVSMDSSSASRIYRDVANVIPEEGSSNSQLVHVKNPNSGIVSKYGSSSSSLAKLMRSSSIGFSLQMGPISMKRPFSSGRKFFSSKHGRSQSSILPS</sequence>
<dbReference type="InterPro" id="IPR044600">
    <property type="entry name" value="ATL1/ATL16-like"/>
</dbReference>
<dbReference type="Pfam" id="PF13639">
    <property type="entry name" value="zf-RING_2"/>
    <property type="match status" value="1"/>
</dbReference>
<evidence type="ECO:0000256" key="1">
    <source>
        <dbReference type="ARBA" id="ARBA00000900"/>
    </source>
</evidence>
<evidence type="ECO:0000256" key="16">
    <source>
        <dbReference type="SAM" id="Phobius"/>
    </source>
</evidence>
<dbReference type="FunCoup" id="A0A5E4G635">
    <property type="interactions" value="12"/>
</dbReference>
<dbReference type="Gene3D" id="3.30.40.10">
    <property type="entry name" value="Zinc/RING finger domain, C3HC4 (zinc finger)"/>
    <property type="match status" value="1"/>
</dbReference>
<accession>A0A5E4G635</accession>
<dbReference type="GO" id="GO:0008270">
    <property type="term" value="F:zinc ion binding"/>
    <property type="evidence" value="ECO:0007669"/>
    <property type="project" value="UniProtKB-KW"/>
</dbReference>
<comment type="similarity">
    <text evidence="13">Belongs to the RING-type zinc finger family. ATL subfamily.</text>
</comment>
<dbReference type="PANTHER" id="PTHR46913:SF19">
    <property type="entry name" value="RING-TYPE E3 UBIQUITIN TRANSFERASE"/>
    <property type="match status" value="1"/>
</dbReference>
<proteinExistence type="inferred from homology"/>
<reference evidence="19" key="1">
    <citation type="journal article" date="2020" name="Plant J.">
        <title>Transposons played a major role in the diversification between the closely related almond and peach genomes: results from the almond genome sequence.</title>
        <authorList>
            <person name="Alioto T."/>
            <person name="Alexiou K.G."/>
            <person name="Bardil A."/>
            <person name="Barteri F."/>
            <person name="Castanera R."/>
            <person name="Cruz F."/>
            <person name="Dhingra A."/>
            <person name="Duval H."/>
            <person name="Fernandez I Marti A."/>
            <person name="Frias L."/>
            <person name="Galan B."/>
            <person name="Garcia J.L."/>
            <person name="Howad W."/>
            <person name="Gomez-Garrido J."/>
            <person name="Gut M."/>
            <person name="Julca I."/>
            <person name="Morata J."/>
            <person name="Puigdomenech P."/>
            <person name="Ribeca P."/>
            <person name="Rubio Cabetas M.J."/>
            <person name="Vlasova A."/>
            <person name="Wirthensohn M."/>
            <person name="Garcia-Mas J."/>
            <person name="Gabaldon T."/>
            <person name="Casacuberta J.M."/>
            <person name="Arus P."/>
        </authorList>
    </citation>
    <scope>NUCLEOTIDE SEQUENCE [LARGE SCALE GENOMIC DNA]</scope>
    <source>
        <strain evidence="19">cv. Texas</strain>
    </source>
</reference>
<feature type="compositionally biased region" description="Pro residues" evidence="15">
    <location>
        <begin position="62"/>
        <end position="88"/>
    </location>
</feature>
<feature type="domain" description="RING-type" evidence="17">
    <location>
        <begin position="200"/>
        <end position="242"/>
    </location>
</feature>
<evidence type="ECO:0000256" key="2">
    <source>
        <dbReference type="ARBA" id="ARBA00004167"/>
    </source>
</evidence>
<comment type="subcellular location">
    <subcellularLocation>
        <location evidence="2">Membrane</location>
        <topology evidence="2">Single-pass membrane protein</topology>
    </subcellularLocation>
</comment>
<comment type="pathway">
    <text evidence="3">Protein modification; protein ubiquitination.</text>
</comment>
<evidence type="ECO:0000256" key="6">
    <source>
        <dbReference type="ARBA" id="ARBA00022692"/>
    </source>
</evidence>
<dbReference type="Proteomes" id="UP000327085">
    <property type="component" value="Chromosome 6"/>
</dbReference>
<feature type="region of interest" description="Disordered" evidence="15">
    <location>
        <begin position="425"/>
        <end position="446"/>
    </location>
</feature>
<keyword evidence="6 16" id="KW-0812">Transmembrane</keyword>
<dbReference type="EMBL" id="CABIKO010000375">
    <property type="protein sequence ID" value="VVA35194.1"/>
    <property type="molecule type" value="Genomic_DNA"/>
</dbReference>
<evidence type="ECO:0000256" key="11">
    <source>
        <dbReference type="ARBA" id="ARBA00022989"/>
    </source>
</evidence>
<evidence type="ECO:0000313" key="19">
    <source>
        <dbReference type="Proteomes" id="UP000327085"/>
    </source>
</evidence>
<name>A0A5E4G635_PRUDU</name>
<evidence type="ECO:0000256" key="7">
    <source>
        <dbReference type="ARBA" id="ARBA00022723"/>
    </source>
</evidence>
<dbReference type="OMA" id="GSACKFQ"/>
<dbReference type="FunFam" id="3.30.40.10:FF:000233">
    <property type="entry name" value="RING-H2 finger protein ATL54"/>
    <property type="match status" value="1"/>
</dbReference>
<dbReference type="SMART" id="SM00184">
    <property type="entry name" value="RING"/>
    <property type="match status" value="1"/>
</dbReference>
<evidence type="ECO:0000256" key="13">
    <source>
        <dbReference type="ARBA" id="ARBA00024209"/>
    </source>
</evidence>
<dbReference type="CDD" id="cd16461">
    <property type="entry name" value="RING-H2_EL5-like"/>
    <property type="match status" value="1"/>
</dbReference>
<dbReference type="GO" id="GO:0016567">
    <property type="term" value="P:protein ubiquitination"/>
    <property type="evidence" value="ECO:0007669"/>
    <property type="project" value="UniProtKB-UniPathway"/>
</dbReference>
<protein>
    <recommendedName>
        <fullName evidence="4">RING-type E3 ubiquitin transferase</fullName>
        <ecNumber evidence="4">2.3.2.27</ecNumber>
    </recommendedName>
</protein>
<dbReference type="PANTHER" id="PTHR46913">
    <property type="entry name" value="RING-H2 FINGER PROTEIN ATL16"/>
    <property type="match status" value="1"/>
</dbReference>
<evidence type="ECO:0000256" key="14">
    <source>
        <dbReference type="PROSITE-ProRule" id="PRU00175"/>
    </source>
</evidence>
<evidence type="ECO:0000256" key="15">
    <source>
        <dbReference type="SAM" id="MobiDB-lite"/>
    </source>
</evidence>
<keyword evidence="12 16" id="KW-0472">Membrane</keyword>
<evidence type="ECO:0000259" key="17">
    <source>
        <dbReference type="PROSITE" id="PS50089"/>
    </source>
</evidence>
<dbReference type="UniPathway" id="UPA00143"/>
<dbReference type="SUPFAM" id="SSF57850">
    <property type="entry name" value="RING/U-box"/>
    <property type="match status" value="1"/>
</dbReference>
<dbReference type="InParanoid" id="A0A5E4G635"/>
<comment type="catalytic activity">
    <reaction evidence="1">
        <text>S-ubiquitinyl-[E2 ubiquitin-conjugating enzyme]-L-cysteine + [acceptor protein]-L-lysine = [E2 ubiquitin-conjugating enzyme]-L-cysteine + N(6)-ubiquitinyl-[acceptor protein]-L-lysine.</text>
        <dbReference type="EC" id="2.3.2.27"/>
    </reaction>
</comment>
<evidence type="ECO:0000256" key="4">
    <source>
        <dbReference type="ARBA" id="ARBA00012483"/>
    </source>
</evidence>
<keyword evidence="7" id="KW-0479">Metal-binding</keyword>
<evidence type="ECO:0000256" key="9">
    <source>
        <dbReference type="ARBA" id="ARBA00022786"/>
    </source>
</evidence>
<keyword evidence="10" id="KW-0862">Zinc</keyword>
<feature type="region of interest" description="Disordered" evidence="15">
    <location>
        <begin position="62"/>
        <end position="91"/>
    </location>
</feature>
<evidence type="ECO:0000256" key="3">
    <source>
        <dbReference type="ARBA" id="ARBA00004906"/>
    </source>
</evidence>
<keyword evidence="8 14" id="KW-0863">Zinc-finger</keyword>
<keyword evidence="5" id="KW-0808">Transferase</keyword>
<keyword evidence="11 16" id="KW-1133">Transmembrane helix</keyword>
<dbReference type="EC" id="2.3.2.27" evidence="4"/>
<dbReference type="GO" id="GO:0016020">
    <property type="term" value="C:membrane"/>
    <property type="evidence" value="ECO:0007669"/>
    <property type="project" value="UniProtKB-SubCell"/>
</dbReference>
<gene>
    <name evidence="18" type="ORF">ALMOND_2B023649</name>
</gene>
<feature type="transmembrane region" description="Helical" evidence="16">
    <location>
        <begin position="109"/>
        <end position="131"/>
    </location>
</feature>
<organism evidence="18 19">
    <name type="scientific">Prunus dulcis</name>
    <name type="common">Almond</name>
    <name type="synonym">Amygdalus dulcis</name>
    <dbReference type="NCBI Taxonomy" id="3755"/>
    <lineage>
        <taxon>Eukaryota</taxon>
        <taxon>Viridiplantae</taxon>
        <taxon>Streptophyta</taxon>
        <taxon>Embryophyta</taxon>
        <taxon>Tracheophyta</taxon>
        <taxon>Spermatophyta</taxon>
        <taxon>Magnoliopsida</taxon>
        <taxon>eudicotyledons</taxon>
        <taxon>Gunneridae</taxon>
        <taxon>Pentapetalae</taxon>
        <taxon>rosids</taxon>
        <taxon>fabids</taxon>
        <taxon>Rosales</taxon>
        <taxon>Rosaceae</taxon>
        <taxon>Amygdaloideae</taxon>
        <taxon>Amygdaleae</taxon>
        <taxon>Prunus</taxon>
    </lineage>
</organism>
<evidence type="ECO:0000313" key="18">
    <source>
        <dbReference type="EMBL" id="VVA35194.1"/>
    </source>
</evidence>
<dbReference type="InterPro" id="IPR001841">
    <property type="entry name" value="Znf_RING"/>
</dbReference>
<evidence type="ECO:0000256" key="12">
    <source>
        <dbReference type="ARBA" id="ARBA00023136"/>
    </source>
</evidence>
<evidence type="ECO:0000256" key="5">
    <source>
        <dbReference type="ARBA" id="ARBA00022679"/>
    </source>
</evidence>
<evidence type="ECO:0000256" key="8">
    <source>
        <dbReference type="ARBA" id="ARBA00022771"/>
    </source>
</evidence>
<dbReference type="PROSITE" id="PS50089">
    <property type="entry name" value="ZF_RING_2"/>
    <property type="match status" value="1"/>
</dbReference>
<dbReference type="Gramene" id="VVA35194">
    <property type="protein sequence ID" value="VVA35194"/>
    <property type="gene ID" value="Prudul26B023649"/>
</dbReference>
<keyword evidence="9" id="KW-0833">Ubl conjugation pathway</keyword>
<dbReference type="InterPro" id="IPR013083">
    <property type="entry name" value="Znf_RING/FYVE/PHD"/>
</dbReference>
<dbReference type="AlphaFoldDB" id="A0A5E4G635"/>
<evidence type="ECO:0000256" key="10">
    <source>
        <dbReference type="ARBA" id="ARBA00022833"/>
    </source>
</evidence>
<dbReference type="GO" id="GO:0061630">
    <property type="term" value="F:ubiquitin protein ligase activity"/>
    <property type="evidence" value="ECO:0007669"/>
    <property type="project" value="UniProtKB-EC"/>
</dbReference>